<comment type="caution">
    <text evidence="1">The sequence shown here is derived from an EMBL/GenBank/DDBJ whole genome shotgun (WGS) entry which is preliminary data.</text>
</comment>
<proteinExistence type="predicted"/>
<name>A0A5A9W0T3_9GAMM</name>
<keyword evidence="2" id="KW-1185">Reference proteome</keyword>
<accession>A0A5A9W0T3</accession>
<dbReference type="RefSeq" id="WP_149391404.1">
    <property type="nucleotide sequence ID" value="NZ_SMRS01000007.1"/>
</dbReference>
<evidence type="ECO:0000313" key="1">
    <source>
        <dbReference type="EMBL" id="KAA0874172.1"/>
    </source>
</evidence>
<organism evidence="1 2">
    <name type="scientific">Nitrincola tapanii</name>
    <dbReference type="NCBI Taxonomy" id="1708751"/>
    <lineage>
        <taxon>Bacteria</taxon>
        <taxon>Pseudomonadati</taxon>
        <taxon>Pseudomonadota</taxon>
        <taxon>Gammaproteobacteria</taxon>
        <taxon>Oceanospirillales</taxon>
        <taxon>Oceanospirillaceae</taxon>
        <taxon>Nitrincola</taxon>
    </lineage>
</organism>
<evidence type="ECO:0000313" key="2">
    <source>
        <dbReference type="Proteomes" id="UP000325302"/>
    </source>
</evidence>
<dbReference type="EMBL" id="SMRS01000007">
    <property type="protein sequence ID" value="KAA0874172.1"/>
    <property type="molecule type" value="Genomic_DNA"/>
</dbReference>
<dbReference type="Proteomes" id="UP000325302">
    <property type="component" value="Unassembled WGS sequence"/>
</dbReference>
<reference evidence="1 2" key="1">
    <citation type="submission" date="2019-03" db="EMBL/GenBank/DDBJ databases">
        <title>Nitrincola sp. nov. isolated from an Indian soda lake.</title>
        <authorList>
            <person name="Joshi A."/>
            <person name="Thite S.V."/>
            <person name="Joseph N."/>
            <person name="Dhotre D."/>
            <person name="Moorthy M."/>
            <person name="Shouche Y.S."/>
        </authorList>
    </citation>
    <scope>NUCLEOTIDE SEQUENCE [LARGE SCALE GENOMIC DNA]</scope>
    <source>
        <strain evidence="1 2">MEB193</strain>
    </source>
</reference>
<dbReference type="AlphaFoldDB" id="A0A5A9W0T3"/>
<dbReference type="OrthoDB" id="6106674at2"/>
<protein>
    <submittedName>
        <fullName evidence="1">Penicillin-binding protein</fullName>
    </submittedName>
</protein>
<sequence>MSSSLPPDILQALKIAFTYMPHPMDVTRYEYGDEFERIQSDIQQVREALLQLEIDPDEVMGEIRPDSTPNSCY</sequence>
<gene>
    <name evidence="1" type="ORF">E1H14_10380</name>
</gene>